<dbReference type="PROSITE" id="PS50935">
    <property type="entry name" value="SSB"/>
    <property type="match status" value="1"/>
</dbReference>
<feature type="region of interest" description="Disordered" evidence="3">
    <location>
        <begin position="108"/>
        <end position="164"/>
    </location>
</feature>
<accession>A0A1H5M2P0</accession>
<dbReference type="Gene3D" id="2.40.50.140">
    <property type="entry name" value="Nucleic acid-binding proteins"/>
    <property type="match status" value="1"/>
</dbReference>
<reference evidence="4 5" key="1">
    <citation type="submission" date="2016-10" db="EMBL/GenBank/DDBJ databases">
        <authorList>
            <person name="de Groot N.N."/>
        </authorList>
    </citation>
    <scope>NUCLEOTIDE SEQUENCE [LARGE SCALE GENOMIC DNA]</scope>
    <source>
        <strain evidence="4 5">DSM 22274</strain>
    </source>
</reference>
<dbReference type="SUPFAM" id="SSF50249">
    <property type="entry name" value="Nucleic acid-binding proteins"/>
    <property type="match status" value="1"/>
</dbReference>
<evidence type="ECO:0000256" key="2">
    <source>
        <dbReference type="PIRNR" id="PIRNR002070"/>
    </source>
</evidence>
<feature type="compositionally biased region" description="Gly residues" evidence="3">
    <location>
        <begin position="141"/>
        <end position="156"/>
    </location>
</feature>
<protein>
    <recommendedName>
        <fullName evidence="2">Single-stranded DNA-binding protein</fullName>
    </recommendedName>
</protein>
<evidence type="ECO:0000256" key="1">
    <source>
        <dbReference type="ARBA" id="ARBA00023125"/>
    </source>
</evidence>
<dbReference type="RefSeq" id="WP_074712025.1">
    <property type="nucleotide sequence ID" value="NZ_FNTV01000001.1"/>
</dbReference>
<organism evidence="4 5">
    <name type="scientific">Arthrobacter alpinus</name>
    <dbReference type="NCBI Taxonomy" id="656366"/>
    <lineage>
        <taxon>Bacteria</taxon>
        <taxon>Bacillati</taxon>
        <taxon>Actinomycetota</taxon>
        <taxon>Actinomycetes</taxon>
        <taxon>Micrococcales</taxon>
        <taxon>Micrococcaceae</taxon>
        <taxon>Arthrobacter</taxon>
    </lineage>
</organism>
<dbReference type="GO" id="GO:0006260">
    <property type="term" value="P:DNA replication"/>
    <property type="evidence" value="ECO:0007669"/>
    <property type="project" value="InterPro"/>
</dbReference>
<evidence type="ECO:0000256" key="3">
    <source>
        <dbReference type="SAM" id="MobiDB-lite"/>
    </source>
</evidence>
<dbReference type="PIRSF" id="PIRSF002070">
    <property type="entry name" value="SSB"/>
    <property type="match status" value="1"/>
</dbReference>
<name>A0A1H5M2P0_9MICC</name>
<evidence type="ECO:0000313" key="5">
    <source>
        <dbReference type="Proteomes" id="UP000182725"/>
    </source>
</evidence>
<dbReference type="InterPro" id="IPR011344">
    <property type="entry name" value="ssDNA-bd"/>
</dbReference>
<dbReference type="EMBL" id="FNTV01000001">
    <property type="protein sequence ID" value="SEE83554.1"/>
    <property type="molecule type" value="Genomic_DNA"/>
</dbReference>
<dbReference type="InterPro" id="IPR012340">
    <property type="entry name" value="NA-bd_OB-fold"/>
</dbReference>
<feature type="compositionally biased region" description="Low complexity" evidence="3">
    <location>
        <begin position="112"/>
        <end position="140"/>
    </location>
</feature>
<dbReference type="GO" id="GO:0003697">
    <property type="term" value="F:single-stranded DNA binding"/>
    <property type="evidence" value="ECO:0007669"/>
    <property type="project" value="InterPro"/>
</dbReference>
<dbReference type="Proteomes" id="UP000182725">
    <property type="component" value="Unassembled WGS sequence"/>
</dbReference>
<gene>
    <name evidence="4" type="ORF">SAMN04489740_2723</name>
</gene>
<dbReference type="InterPro" id="IPR000424">
    <property type="entry name" value="Primosome_PriB/ssb"/>
</dbReference>
<evidence type="ECO:0000313" key="4">
    <source>
        <dbReference type="EMBL" id="SEE83554.1"/>
    </source>
</evidence>
<sequence length="164" mass="17641">MAQIATTANIGTYYGLKFGQDGKARISFSAAETARIKDQSGNWTDGGTTWFNVTLFGGASEALDLQITANQGKGRVTFAGRMNTRDYEKDGQQRQSLDVVADFVGLVPKNPQQQNGQLAQQNNQGGYQQQQQPGQQSQQQGFGGGQQQQNSGGWGNGQTSEAPF</sequence>
<keyword evidence="1 2" id="KW-0238">DNA-binding</keyword>
<dbReference type="Pfam" id="PF00436">
    <property type="entry name" value="SSB"/>
    <property type="match status" value="1"/>
</dbReference>
<dbReference type="AlphaFoldDB" id="A0A1H5M2P0"/>
<dbReference type="CDD" id="cd04496">
    <property type="entry name" value="SSB_OBF"/>
    <property type="match status" value="1"/>
</dbReference>
<proteinExistence type="predicted"/>